<evidence type="ECO:0000313" key="3">
    <source>
        <dbReference type="Proteomes" id="UP000324233"/>
    </source>
</evidence>
<evidence type="ECO:0000256" key="1">
    <source>
        <dbReference type="SAM" id="MobiDB-lite"/>
    </source>
</evidence>
<organism evidence="2 3">
    <name type="scientific">Aquisphaera giovannonii</name>
    <dbReference type="NCBI Taxonomy" id="406548"/>
    <lineage>
        <taxon>Bacteria</taxon>
        <taxon>Pseudomonadati</taxon>
        <taxon>Planctomycetota</taxon>
        <taxon>Planctomycetia</taxon>
        <taxon>Isosphaerales</taxon>
        <taxon>Isosphaeraceae</taxon>
        <taxon>Aquisphaera</taxon>
    </lineage>
</organism>
<dbReference type="EMBL" id="CP042997">
    <property type="protein sequence ID" value="QEH35451.1"/>
    <property type="molecule type" value="Genomic_DNA"/>
</dbReference>
<reference evidence="2 3" key="1">
    <citation type="submission" date="2019-08" db="EMBL/GenBank/DDBJ databases">
        <title>Deep-cultivation of Planctomycetes and their phenomic and genomic characterization uncovers novel biology.</title>
        <authorList>
            <person name="Wiegand S."/>
            <person name="Jogler M."/>
            <person name="Boedeker C."/>
            <person name="Pinto D."/>
            <person name="Vollmers J."/>
            <person name="Rivas-Marin E."/>
            <person name="Kohn T."/>
            <person name="Peeters S.H."/>
            <person name="Heuer A."/>
            <person name="Rast P."/>
            <person name="Oberbeckmann S."/>
            <person name="Bunk B."/>
            <person name="Jeske O."/>
            <person name="Meyerdierks A."/>
            <person name="Storesund J.E."/>
            <person name="Kallscheuer N."/>
            <person name="Luecker S."/>
            <person name="Lage O.M."/>
            <person name="Pohl T."/>
            <person name="Merkel B.J."/>
            <person name="Hornburger P."/>
            <person name="Mueller R.-W."/>
            <person name="Bruemmer F."/>
            <person name="Labrenz M."/>
            <person name="Spormann A.M."/>
            <person name="Op den Camp H."/>
            <person name="Overmann J."/>
            <person name="Amann R."/>
            <person name="Jetten M.S.M."/>
            <person name="Mascher T."/>
            <person name="Medema M.H."/>
            <person name="Devos D.P."/>
            <person name="Kaster A.-K."/>
            <person name="Ovreas L."/>
            <person name="Rohde M."/>
            <person name="Galperin M.Y."/>
            <person name="Jogler C."/>
        </authorList>
    </citation>
    <scope>NUCLEOTIDE SEQUENCE [LARGE SCALE GENOMIC DNA]</scope>
    <source>
        <strain evidence="2 3">OJF2</strain>
    </source>
</reference>
<name>A0A5B9W662_9BACT</name>
<keyword evidence="3" id="KW-1185">Reference proteome</keyword>
<dbReference type="Proteomes" id="UP000324233">
    <property type="component" value="Chromosome"/>
</dbReference>
<dbReference type="KEGG" id="agv:OJF2_40030"/>
<evidence type="ECO:0000313" key="2">
    <source>
        <dbReference type="EMBL" id="QEH35451.1"/>
    </source>
</evidence>
<proteinExistence type="predicted"/>
<dbReference type="RefSeq" id="WP_148595253.1">
    <property type="nucleotide sequence ID" value="NZ_CP042997.1"/>
</dbReference>
<gene>
    <name evidence="2" type="ORF">OJF2_40030</name>
</gene>
<sequence length="69" mass="7706">MGRLHIEVIDRGYAAILAARTPAERAWMIGDCHRSARILLAAGERVRHPDRTEDQVARTASRRLLDGAD</sequence>
<dbReference type="OrthoDB" id="289778at2"/>
<protein>
    <submittedName>
        <fullName evidence="2">Uncharacterized protein</fullName>
    </submittedName>
</protein>
<accession>A0A5B9W662</accession>
<feature type="region of interest" description="Disordered" evidence="1">
    <location>
        <begin position="49"/>
        <end position="69"/>
    </location>
</feature>
<dbReference type="AlphaFoldDB" id="A0A5B9W662"/>